<dbReference type="PANTHER" id="PTHR41775:SF1">
    <property type="entry name" value="PEPTIDASE M6-LIKE DOMAIN-CONTAINING PROTEIN"/>
    <property type="match status" value="1"/>
</dbReference>
<feature type="chain" id="PRO_5045103168" description="M6 family metalloprotease domain-containing protein" evidence="2">
    <location>
        <begin position="48"/>
        <end position="441"/>
    </location>
</feature>
<evidence type="ECO:0000313" key="3">
    <source>
        <dbReference type="EMBL" id="MFC6022000.1"/>
    </source>
</evidence>
<evidence type="ECO:0000256" key="1">
    <source>
        <dbReference type="SAM" id="MobiDB-lite"/>
    </source>
</evidence>
<evidence type="ECO:0000313" key="4">
    <source>
        <dbReference type="Proteomes" id="UP001596203"/>
    </source>
</evidence>
<sequence>MRVSQVHINWHSAQQEPHRWREVGRRLRTLLSAVALLSAALAVPTVAAPPGPAQAASAADCALPGPSTPSAREHPGMLTDYEGRWKDPIGNHRGIVLFVDFSNAIGDPVHIPSLRSLYAPAAGWFDISSYGRTKLDVTWDSQWRRMPLESDDYHDPEKSVTSTFDRHRTFMKAAVTAADPYVDFTGYDFVYVIVPPDLFNSNFHSAAYITWASSTSDFLDTAEGSPRLGVTLGSGVEQGQRLFVHETAHLFGLPDLYSLTPEGHGSYAALGGWDLMSMTSSNAPDHLAWQKWKLGWLDNSQVYCMDTHARKTWTLTPLHASGGPKMAVVRTAPNRAVVVEYRATGGPIDGNPGRVSVPGCFQPGVLVYTVDANLAGLQEPIKAIDAEPMPNTGDHCPPDQLQLSDATMVSLQQAVIDPESGVEVRLTGIGSGTRTVQVSWP</sequence>
<name>A0ABW1KJQ4_9ACTN</name>
<comment type="caution">
    <text evidence="3">The sequence shown here is derived from an EMBL/GenBank/DDBJ whole genome shotgun (WGS) entry which is preliminary data.</text>
</comment>
<keyword evidence="2" id="KW-0732">Signal</keyword>
<reference evidence="4" key="1">
    <citation type="journal article" date="2019" name="Int. J. Syst. Evol. Microbiol.">
        <title>The Global Catalogue of Microorganisms (GCM) 10K type strain sequencing project: providing services to taxonomists for standard genome sequencing and annotation.</title>
        <authorList>
            <consortium name="The Broad Institute Genomics Platform"/>
            <consortium name="The Broad Institute Genome Sequencing Center for Infectious Disease"/>
            <person name="Wu L."/>
            <person name="Ma J."/>
        </authorList>
    </citation>
    <scope>NUCLEOTIDE SEQUENCE [LARGE SCALE GENOMIC DNA]</scope>
    <source>
        <strain evidence="4">ZS-35-S2</strain>
    </source>
</reference>
<feature type="signal peptide" evidence="2">
    <location>
        <begin position="1"/>
        <end position="47"/>
    </location>
</feature>
<accession>A0ABW1KJQ4</accession>
<organism evidence="3 4">
    <name type="scientific">Plantactinospora solaniradicis</name>
    <dbReference type="NCBI Taxonomy" id="1723736"/>
    <lineage>
        <taxon>Bacteria</taxon>
        <taxon>Bacillati</taxon>
        <taxon>Actinomycetota</taxon>
        <taxon>Actinomycetes</taxon>
        <taxon>Micromonosporales</taxon>
        <taxon>Micromonosporaceae</taxon>
        <taxon>Plantactinospora</taxon>
    </lineage>
</organism>
<protein>
    <recommendedName>
        <fullName evidence="5">M6 family metalloprotease domain-containing protein</fullName>
    </recommendedName>
</protein>
<feature type="compositionally biased region" description="Low complexity" evidence="1">
    <location>
        <begin position="53"/>
        <end position="64"/>
    </location>
</feature>
<evidence type="ECO:0000256" key="2">
    <source>
        <dbReference type="SAM" id="SignalP"/>
    </source>
</evidence>
<evidence type="ECO:0008006" key="5">
    <source>
        <dbReference type="Google" id="ProtNLM"/>
    </source>
</evidence>
<gene>
    <name evidence="3" type="ORF">ACFP2T_38285</name>
</gene>
<dbReference type="RefSeq" id="WP_377430985.1">
    <property type="nucleotide sequence ID" value="NZ_JBHSPR010000054.1"/>
</dbReference>
<feature type="region of interest" description="Disordered" evidence="1">
    <location>
        <begin position="53"/>
        <end position="74"/>
    </location>
</feature>
<dbReference type="Proteomes" id="UP001596203">
    <property type="component" value="Unassembled WGS sequence"/>
</dbReference>
<dbReference type="EMBL" id="JBHSPR010000054">
    <property type="protein sequence ID" value="MFC6022000.1"/>
    <property type="molecule type" value="Genomic_DNA"/>
</dbReference>
<proteinExistence type="predicted"/>
<dbReference type="SUPFAM" id="SSF55486">
    <property type="entry name" value="Metalloproteases ('zincins'), catalytic domain"/>
    <property type="match status" value="1"/>
</dbReference>
<dbReference type="PANTHER" id="PTHR41775">
    <property type="entry name" value="SECRETED PROTEIN-RELATED"/>
    <property type="match status" value="1"/>
</dbReference>
<keyword evidence="4" id="KW-1185">Reference proteome</keyword>